<proteinExistence type="inferred from homology"/>
<dbReference type="InterPro" id="IPR048362">
    <property type="entry name" value="PARG_helical"/>
</dbReference>
<evidence type="ECO:0000313" key="9">
    <source>
        <dbReference type="WBParaSite" id="Gr19_v10_g128.t1"/>
    </source>
</evidence>
<evidence type="ECO:0000256" key="2">
    <source>
        <dbReference type="ARBA" id="ARBA00012255"/>
    </source>
</evidence>
<feature type="active site" evidence="4">
    <location>
        <position position="278"/>
    </location>
</feature>
<dbReference type="PANTHER" id="PTHR12837">
    <property type="entry name" value="POLY ADP-RIBOSE GLYCOHYDROLASE"/>
    <property type="match status" value="1"/>
</dbReference>
<dbReference type="GO" id="GO:0006282">
    <property type="term" value="P:regulation of DNA repair"/>
    <property type="evidence" value="ECO:0007669"/>
    <property type="project" value="InterPro"/>
</dbReference>
<feature type="binding site" evidence="5">
    <location>
        <position position="281"/>
    </location>
    <ligand>
        <name>substrate</name>
    </ligand>
</feature>
<dbReference type="InterPro" id="IPR007724">
    <property type="entry name" value="Poly_GlycHdrlase"/>
</dbReference>
<feature type="active site" evidence="4">
    <location>
        <position position="296"/>
    </location>
</feature>
<feature type="domain" description="PARG helical" evidence="7">
    <location>
        <begin position="128"/>
        <end position="240"/>
    </location>
</feature>
<comment type="similarity">
    <text evidence="1">Belongs to the poly(ADP-ribose) glycohydrolase family.</text>
</comment>
<dbReference type="Pfam" id="PF05028">
    <property type="entry name" value="PARG_cat_C"/>
    <property type="match status" value="1"/>
</dbReference>
<evidence type="ECO:0000256" key="1">
    <source>
        <dbReference type="ARBA" id="ARBA00009545"/>
    </source>
</evidence>
<feature type="binding site" evidence="5">
    <location>
        <position position="336"/>
    </location>
    <ligand>
        <name>substrate</name>
    </ligand>
</feature>
<feature type="binding site" evidence="5">
    <location>
        <position position="295"/>
    </location>
    <ligand>
        <name>substrate</name>
    </ligand>
</feature>
<dbReference type="GO" id="GO:0004649">
    <property type="term" value="F:poly(ADP-ribose) glycohydrolase activity"/>
    <property type="evidence" value="ECO:0007669"/>
    <property type="project" value="UniProtKB-EC"/>
</dbReference>
<reference evidence="9" key="1">
    <citation type="submission" date="2022-11" db="UniProtKB">
        <authorList>
            <consortium name="WormBaseParasite"/>
        </authorList>
    </citation>
    <scope>IDENTIFICATION</scope>
</reference>
<feature type="domain" description="PARG catalytic Macro" evidence="6">
    <location>
        <begin position="253"/>
        <end position="456"/>
    </location>
</feature>
<feature type="active site" evidence="4">
    <location>
        <position position="297"/>
    </location>
</feature>
<dbReference type="PANTHER" id="PTHR12837:SF0">
    <property type="entry name" value="POLY(ADP-RIBOSE) GLYCOHYDROLASE"/>
    <property type="match status" value="1"/>
</dbReference>
<dbReference type="GO" id="GO:0005634">
    <property type="term" value="C:nucleus"/>
    <property type="evidence" value="ECO:0007669"/>
    <property type="project" value="TreeGrafter"/>
</dbReference>
<dbReference type="Pfam" id="PF20811">
    <property type="entry name" value="PARG_cat_N"/>
    <property type="match status" value="1"/>
</dbReference>
<evidence type="ECO:0000256" key="5">
    <source>
        <dbReference type="PIRSR" id="PIRSR607724-2"/>
    </source>
</evidence>
<dbReference type="AlphaFoldDB" id="A0A914H023"/>
<name>A0A914H023_GLORO</name>
<dbReference type="GO" id="GO:0009225">
    <property type="term" value="P:nucleotide-sugar metabolic process"/>
    <property type="evidence" value="ECO:0007669"/>
    <property type="project" value="TreeGrafter"/>
</dbReference>
<evidence type="ECO:0000313" key="8">
    <source>
        <dbReference type="Proteomes" id="UP000887572"/>
    </source>
</evidence>
<accession>A0A914H023</accession>
<organism evidence="8 9">
    <name type="scientific">Globodera rostochiensis</name>
    <name type="common">Golden nematode worm</name>
    <name type="synonym">Heterodera rostochiensis</name>
    <dbReference type="NCBI Taxonomy" id="31243"/>
    <lineage>
        <taxon>Eukaryota</taxon>
        <taxon>Metazoa</taxon>
        <taxon>Ecdysozoa</taxon>
        <taxon>Nematoda</taxon>
        <taxon>Chromadorea</taxon>
        <taxon>Rhabditida</taxon>
        <taxon>Tylenchina</taxon>
        <taxon>Tylenchomorpha</taxon>
        <taxon>Tylenchoidea</taxon>
        <taxon>Heteroderidae</taxon>
        <taxon>Heteroderinae</taxon>
        <taxon>Globodera</taxon>
    </lineage>
</organism>
<dbReference type="InterPro" id="IPR046372">
    <property type="entry name" value="PARG_cat_C"/>
</dbReference>
<protein>
    <recommendedName>
        <fullName evidence="2">poly(ADP-ribose) glycohydrolase</fullName>
        <ecNumber evidence="2">3.2.1.143</ecNumber>
    </recommendedName>
</protein>
<dbReference type="WBParaSite" id="Gr19_v10_g128.t1">
    <property type="protein sequence ID" value="Gr19_v10_g128.t1"/>
    <property type="gene ID" value="Gr19_v10_g128"/>
</dbReference>
<dbReference type="Proteomes" id="UP000887572">
    <property type="component" value="Unplaced"/>
</dbReference>
<evidence type="ECO:0000256" key="3">
    <source>
        <dbReference type="ARBA" id="ARBA00022801"/>
    </source>
</evidence>
<evidence type="ECO:0000259" key="7">
    <source>
        <dbReference type="Pfam" id="PF20811"/>
    </source>
</evidence>
<dbReference type="GO" id="GO:0005975">
    <property type="term" value="P:carbohydrate metabolic process"/>
    <property type="evidence" value="ECO:0007669"/>
    <property type="project" value="InterPro"/>
</dbReference>
<evidence type="ECO:0000259" key="6">
    <source>
        <dbReference type="Pfam" id="PF05028"/>
    </source>
</evidence>
<evidence type="ECO:0000256" key="4">
    <source>
        <dbReference type="PIRSR" id="PIRSR607724-1"/>
    </source>
</evidence>
<dbReference type="EC" id="3.2.1.143" evidence="2"/>
<sequence>MPTAPSDDPSASTAHAAGLLARDCGTARDIVLCRWPLDGPPTAAGTFGANNCEFYKPGVHVALPCYDETRWNTISTALRNIASAGPSLTFQDFTKNVNSFTTTANGRRAETDFSALQALHEAGWYDNRLLSEILPFIAKLALELPQCIRRPIRLLLVGKNGSLTLSRHQASVLLANAFLCTFAASECVELLKLGRLFPRFNFTALFRRGTFRAVEKLQFLLHYFAQIQKCPPIGTFSVIRQCAERLPDEWEDAPLCGQLTALCEGRIEDEGAAHTQMDFANEFIGGGVLSHGAVQEEIRFLICPELLVSCLVCEKMDDNEAILLVGAERFSDYRGYCDTLRWQYRKCCADTKRDAMGRAVNTEVLAIDALCFMGPMNIWSGQFGEEAIKRELLKAYVGFALRTPESPPCIATGNWGCGAFGGDLELKSLIQWMAACLVRPRARPLLYYTFGNDEFATALHHLVHALRARRVTVGALYRMLVDYGLEVRSSFLWPARNGLKLSGVGGLFRWVHRQIFESDETDG</sequence>
<keyword evidence="3" id="KW-0378">Hydrolase</keyword>
<keyword evidence="8" id="KW-1185">Reference proteome</keyword>
<dbReference type="GO" id="GO:1990966">
    <property type="term" value="P:ATP generation from poly-ADP-D-ribose"/>
    <property type="evidence" value="ECO:0007669"/>
    <property type="project" value="TreeGrafter"/>
</dbReference>
<dbReference type="GO" id="GO:0005737">
    <property type="term" value="C:cytoplasm"/>
    <property type="evidence" value="ECO:0007669"/>
    <property type="project" value="TreeGrafter"/>
</dbReference>